<dbReference type="GO" id="GO:0005886">
    <property type="term" value="C:plasma membrane"/>
    <property type="evidence" value="ECO:0007669"/>
    <property type="project" value="TreeGrafter"/>
</dbReference>
<dbReference type="STRING" id="2074.BG845_02741"/>
<dbReference type="InterPro" id="IPR017911">
    <property type="entry name" value="MacB-like_ATP-bd"/>
</dbReference>
<dbReference type="GO" id="GO:0016887">
    <property type="term" value="F:ATP hydrolysis activity"/>
    <property type="evidence" value="ECO:0007669"/>
    <property type="project" value="InterPro"/>
</dbReference>
<dbReference type="EC" id="3.6.3.-" evidence="5"/>
<keyword evidence="2" id="KW-0547">Nucleotide-binding</keyword>
<dbReference type="InterPro" id="IPR017871">
    <property type="entry name" value="ABC_transporter-like_CS"/>
</dbReference>
<dbReference type="PANTHER" id="PTHR24220">
    <property type="entry name" value="IMPORT ATP-BINDING PROTEIN"/>
    <property type="match status" value="1"/>
</dbReference>
<dbReference type="CDD" id="cd03255">
    <property type="entry name" value="ABC_MJ0796_LolCDE_FtsE"/>
    <property type="match status" value="1"/>
</dbReference>
<evidence type="ECO:0000259" key="4">
    <source>
        <dbReference type="PROSITE" id="PS50893"/>
    </source>
</evidence>
<dbReference type="FunFam" id="3.40.50.300:FF:000032">
    <property type="entry name" value="Export ABC transporter ATP-binding protein"/>
    <property type="match status" value="1"/>
</dbReference>
<proteinExistence type="predicted"/>
<dbReference type="InterPro" id="IPR003593">
    <property type="entry name" value="AAA+_ATPase"/>
</dbReference>
<keyword evidence="3 5" id="KW-0067">ATP-binding</keyword>
<gene>
    <name evidence="5" type="primary">macB</name>
    <name evidence="5" type="ORF">BG845_02741</name>
</gene>
<evidence type="ECO:0000313" key="6">
    <source>
        <dbReference type="Proteomes" id="UP000194360"/>
    </source>
</evidence>
<reference evidence="5 6" key="1">
    <citation type="submission" date="2016-09" db="EMBL/GenBank/DDBJ databases">
        <title>Pseudonocardia autotrophica DSM535, a candidate organism with high potential of specific P450 cytochromes.</title>
        <authorList>
            <person name="Grumaz C."/>
            <person name="Vainshtein Y."/>
            <person name="Kirstahler P."/>
            <person name="Sohn K."/>
        </authorList>
    </citation>
    <scope>NUCLEOTIDE SEQUENCE [LARGE SCALE GENOMIC DNA]</scope>
    <source>
        <strain evidence="5 6">DSM 535</strain>
    </source>
</reference>
<keyword evidence="1" id="KW-0813">Transport</keyword>
<evidence type="ECO:0000256" key="3">
    <source>
        <dbReference type="ARBA" id="ARBA00022840"/>
    </source>
</evidence>
<organism evidence="5 6">
    <name type="scientific">Pseudonocardia autotrophica</name>
    <name type="common">Amycolata autotrophica</name>
    <name type="synonym">Nocardia autotrophica</name>
    <dbReference type="NCBI Taxonomy" id="2074"/>
    <lineage>
        <taxon>Bacteria</taxon>
        <taxon>Bacillati</taxon>
        <taxon>Actinomycetota</taxon>
        <taxon>Actinomycetes</taxon>
        <taxon>Pseudonocardiales</taxon>
        <taxon>Pseudonocardiaceae</taxon>
        <taxon>Pseudonocardia</taxon>
    </lineage>
</organism>
<dbReference type="GO" id="GO:0098796">
    <property type="term" value="C:membrane protein complex"/>
    <property type="evidence" value="ECO:0007669"/>
    <property type="project" value="UniProtKB-ARBA"/>
</dbReference>
<evidence type="ECO:0000256" key="2">
    <source>
        <dbReference type="ARBA" id="ARBA00022741"/>
    </source>
</evidence>
<dbReference type="EMBL" id="MIGB01000013">
    <property type="protein sequence ID" value="OSY40338.1"/>
    <property type="molecule type" value="Genomic_DNA"/>
</dbReference>
<dbReference type="InterPro" id="IPR003439">
    <property type="entry name" value="ABC_transporter-like_ATP-bd"/>
</dbReference>
<protein>
    <submittedName>
        <fullName evidence="5">Macrolide export ATP-binding/permease protein MacB</fullName>
        <ecNumber evidence="5">3.6.3.-</ecNumber>
    </submittedName>
</protein>
<keyword evidence="6" id="KW-1185">Reference proteome</keyword>
<dbReference type="RefSeq" id="WP_085912990.1">
    <property type="nucleotide sequence ID" value="NZ_AP018920.1"/>
</dbReference>
<comment type="caution">
    <text evidence="5">The sequence shown here is derived from an EMBL/GenBank/DDBJ whole genome shotgun (WGS) entry which is preliminary data.</text>
</comment>
<dbReference type="Pfam" id="PF00005">
    <property type="entry name" value="ABC_tran"/>
    <property type="match status" value="1"/>
</dbReference>
<dbReference type="InterPro" id="IPR015854">
    <property type="entry name" value="ABC_transpr_LolD-like"/>
</dbReference>
<evidence type="ECO:0000256" key="1">
    <source>
        <dbReference type="ARBA" id="ARBA00022448"/>
    </source>
</evidence>
<dbReference type="PANTHER" id="PTHR24220:SF685">
    <property type="entry name" value="ABC TRANSPORTER RELATED"/>
    <property type="match status" value="1"/>
</dbReference>
<keyword evidence="5" id="KW-0378">Hydrolase</keyword>
<feature type="domain" description="ABC transporter" evidence="4">
    <location>
        <begin position="16"/>
        <end position="250"/>
    </location>
</feature>
<sequence>MHPTPSKERPPALELVALRRLHRSTGSAPVHALDDVSLRLYPGILTALMGPSGSGKSTLLHCAAGLDTPTSGRVLLGGTDVGALSERRRTLLRRERIGVVFQAYNLVASLTAAQNIALPARLAGRRVSAGAVRAALDTVGLADRAAHRPAQLSGGQQQRVAIARAVLTRTEVLVADEPTGSLDSSSAAAVLALLRRCTEQGTATLLVTHDPVAAARADEVVVLRDGRVADRFGVPDTSDAAATIAQRLAGIGASR</sequence>
<dbReference type="AlphaFoldDB" id="A0A1Y2N0A9"/>
<dbReference type="PROSITE" id="PS50893">
    <property type="entry name" value="ABC_TRANSPORTER_2"/>
    <property type="match status" value="1"/>
</dbReference>
<dbReference type="OrthoDB" id="9802264at2"/>
<dbReference type="InterPro" id="IPR027417">
    <property type="entry name" value="P-loop_NTPase"/>
</dbReference>
<dbReference type="PROSITE" id="PS00211">
    <property type="entry name" value="ABC_TRANSPORTER_1"/>
    <property type="match status" value="1"/>
</dbReference>
<dbReference type="SUPFAM" id="SSF52540">
    <property type="entry name" value="P-loop containing nucleoside triphosphate hydrolases"/>
    <property type="match status" value="1"/>
</dbReference>
<dbReference type="Gene3D" id="3.40.50.300">
    <property type="entry name" value="P-loop containing nucleotide triphosphate hydrolases"/>
    <property type="match status" value="1"/>
</dbReference>
<evidence type="ECO:0000313" key="5">
    <source>
        <dbReference type="EMBL" id="OSY40338.1"/>
    </source>
</evidence>
<dbReference type="GO" id="GO:0022857">
    <property type="term" value="F:transmembrane transporter activity"/>
    <property type="evidence" value="ECO:0007669"/>
    <property type="project" value="TreeGrafter"/>
</dbReference>
<accession>A0A1Y2N0A9</accession>
<name>A0A1Y2N0A9_PSEAH</name>
<dbReference type="SMART" id="SM00382">
    <property type="entry name" value="AAA"/>
    <property type="match status" value="1"/>
</dbReference>
<dbReference type="Proteomes" id="UP000194360">
    <property type="component" value="Unassembled WGS sequence"/>
</dbReference>
<dbReference type="GO" id="GO:0005524">
    <property type="term" value="F:ATP binding"/>
    <property type="evidence" value="ECO:0007669"/>
    <property type="project" value="UniProtKB-KW"/>
</dbReference>